<sequence>MAPSIAGIKGPRENHTRGNYDLTLSKEVDPCTNLGVGGAPIARQGLSAGIWNGRKTESRICARRKPHRADSSAHVAKTPQHLALEGGSDVAGASFQHSSRSPGRGGLGPRTDVRCWRLGPPSRVDRRWSTHTNPQSILAIVQ</sequence>
<organism evidence="2 3">
    <name type="scientific">Ensete ventricosum</name>
    <name type="common">Abyssinian banana</name>
    <name type="synonym">Musa ensete</name>
    <dbReference type="NCBI Taxonomy" id="4639"/>
    <lineage>
        <taxon>Eukaryota</taxon>
        <taxon>Viridiplantae</taxon>
        <taxon>Streptophyta</taxon>
        <taxon>Embryophyta</taxon>
        <taxon>Tracheophyta</taxon>
        <taxon>Spermatophyta</taxon>
        <taxon>Magnoliopsida</taxon>
        <taxon>Liliopsida</taxon>
        <taxon>Zingiberales</taxon>
        <taxon>Musaceae</taxon>
        <taxon>Ensete</taxon>
    </lineage>
</organism>
<gene>
    <name evidence="2" type="ORF">B296_00036061</name>
</gene>
<reference evidence="2 3" key="1">
    <citation type="journal article" date="2014" name="Agronomy (Basel)">
        <title>A Draft Genome Sequence for Ensete ventricosum, the Drought-Tolerant Tree Against Hunger.</title>
        <authorList>
            <person name="Harrison J."/>
            <person name="Moore K.A."/>
            <person name="Paszkiewicz K."/>
            <person name="Jones T."/>
            <person name="Grant M."/>
            <person name="Ambacheew D."/>
            <person name="Muzemil S."/>
            <person name="Studholme D.J."/>
        </authorList>
    </citation>
    <scope>NUCLEOTIDE SEQUENCE [LARGE SCALE GENOMIC DNA]</scope>
</reference>
<feature type="region of interest" description="Disordered" evidence="1">
    <location>
        <begin position="86"/>
        <end position="112"/>
    </location>
</feature>
<evidence type="ECO:0000313" key="2">
    <source>
        <dbReference type="EMBL" id="RRT36906.1"/>
    </source>
</evidence>
<protein>
    <submittedName>
        <fullName evidence="2">Uncharacterized protein</fullName>
    </submittedName>
</protein>
<dbReference type="AlphaFoldDB" id="A0A426XBN1"/>
<evidence type="ECO:0000256" key="1">
    <source>
        <dbReference type="SAM" id="MobiDB-lite"/>
    </source>
</evidence>
<accession>A0A426XBN1</accession>
<proteinExistence type="predicted"/>
<comment type="caution">
    <text evidence="2">The sequence shown here is derived from an EMBL/GenBank/DDBJ whole genome shotgun (WGS) entry which is preliminary data.</text>
</comment>
<evidence type="ECO:0000313" key="3">
    <source>
        <dbReference type="Proteomes" id="UP000287651"/>
    </source>
</evidence>
<name>A0A426XBN1_ENSVE</name>
<dbReference type="Proteomes" id="UP000287651">
    <property type="component" value="Unassembled WGS sequence"/>
</dbReference>
<dbReference type="EMBL" id="AMZH03022927">
    <property type="protein sequence ID" value="RRT36906.1"/>
    <property type="molecule type" value="Genomic_DNA"/>
</dbReference>